<sequence length="42" mass="4913">MTTLQNQKIPSIIELRLLSQCLLCCREIIEFFQLIKDTMIAT</sequence>
<accession>A0A0A8ZIV4</accession>
<dbReference type="EMBL" id="GBRH01258551">
    <property type="protein sequence ID" value="JAD39344.1"/>
    <property type="molecule type" value="Transcribed_RNA"/>
</dbReference>
<dbReference type="AlphaFoldDB" id="A0A0A8ZIV4"/>
<proteinExistence type="predicted"/>
<organism evidence="1">
    <name type="scientific">Arundo donax</name>
    <name type="common">Giant reed</name>
    <name type="synonym">Donax arundinaceus</name>
    <dbReference type="NCBI Taxonomy" id="35708"/>
    <lineage>
        <taxon>Eukaryota</taxon>
        <taxon>Viridiplantae</taxon>
        <taxon>Streptophyta</taxon>
        <taxon>Embryophyta</taxon>
        <taxon>Tracheophyta</taxon>
        <taxon>Spermatophyta</taxon>
        <taxon>Magnoliopsida</taxon>
        <taxon>Liliopsida</taxon>
        <taxon>Poales</taxon>
        <taxon>Poaceae</taxon>
        <taxon>PACMAD clade</taxon>
        <taxon>Arundinoideae</taxon>
        <taxon>Arundineae</taxon>
        <taxon>Arundo</taxon>
    </lineage>
</organism>
<reference evidence="1" key="1">
    <citation type="submission" date="2014-09" db="EMBL/GenBank/DDBJ databases">
        <authorList>
            <person name="Magalhaes I.L.F."/>
            <person name="Oliveira U."/>
            <person name="Santos F.R."/>
            <person name="Vidigal T.H.D.A."/>
            <person name="Brescovit A.D."/>
            <person name="Santos A.J."/>
        </authorList>
    </citation>
    <scope>NUCLEOTIDE SEQUENCE</scope>
    <source>
        <tissue evidence="1">Shoot tissue taken approximately 20 cm above the soil surface</tissue>
    </source>
</reference>
<evidence type="ECO:0000313" key="1">
    <source>
        <dbReference type="EMBL" id="JAD39344.1"/>
    </source>
</evidence>
<name>A0A0A8ZIV4_ARUDO</name>
<protein>
    <submittedName>
        <fullName evidence="1">Uncharacterized protein</fullName>
    </submittedName>
</protein>
<reference evidence="1" key="2">
    <citation type="journal article" date="2015" name="Data Brief">
        <title>Shoot transcriptome of the giant reed, Arundo donax.</title>
        <authorList>
            <person name="Barrero R.A."/>
            <person name="Guerrero F.D."/>
            <person name="Moolhuijzen P."/>
            <person name="Goolsby J.A."/>
            <person name="Tidwell J."/>
            <person name="Bellgard S.E."/>
            <person name="Bellgard M.I."/>
        </authorList>
    </citation>
    <scope>NUCLEOTIDE SEQUENCE</scope>
    <source>
        <tissue evidence="1">Shoot tissue taken approximately 20 cm above the soil surface</tissue>
    </source>
</reference>